<proteinExistence type="predicted"/>
<organism evidence="1 2">
    <name type="scientific">Candidatus Hakubella thermalkaliphila</name>
    <dbReference type="NCBI Taxonomy" id="2754717"/>
    <lineage>
        <taxon>Bacteria</taxon>
        <taxon>Bacillati</taxon>
        <taxon>Actinomycetota</taxon>
        <taxon>Actinomycetota incertae sedis</taxon>
        <taxon>Candidatus Hakubellales</taxon>
        <taxon>Candidatus Hakubellaceae</taxon>
        <taxon>Candidatus Hakubella</taxon>
    </lineage>
</organism>
<feature type="non-terminal residue" evidence="1">
    <location>
        <position position="174"/>
    </location>
</feature>
<reference evidence="1 2" key="1">
    <citation type="journal article" date="2020" name="Front. Microbiol.">
        <title>Single-cell genomics of novel Actinobacteria with the Wood-Ljungdahl pathway discovered in a serpentinizing system.</title>
        <authorList>
            <person name="Merino N."/>
            <person name="Kawai M."/>
            <person name="Boyd E.S."/>
            <person name="Colman D.R."/>
            <person name="McGlynn S.E."/>
            <person name="Nealson K.H."/>
            <person name="Kurokawa K."/>
            <person name="Hongoh Y."/>
        </authorList>
    </citation>
    <scope>NUCLEOTIDE SEQUENCE [LARGE SCALE GENOMIC DNA]</scope>
    <source>
        <strain evidence="1 2">S42</strain>
    </source>
</reference>
<dbReference type="AlphaFoldDB" id="A0A6V8PNC9"/>
<protein>
    <submittedName>
        <fullName evidence="1">Uncharacterized protein</fullName>
    </submittedName>
</protein>
<sequence length="174" mass="19696">LYCLDFSQSNVCELMMSMLIFIFKDSFLYSFSIDVSTVETSQVPDQKTTISFFQYSMFSGNGNIIQENITISVSSYRYFASNILLDDLLPFKVVENVIQNRQSIVTPKILVLALLDDVYEVVPSLWARGCQAPPSFFCVACFDTGNESIIFKKRIEILYLSVLMAGPRNSPLIC</sequence>
<feature type="non-terminal residue" evidence="1">
    <location>
        <position position="1"/>
    </location>
</feature>
<evidence type="ECO:0000313" key="1">
    <source>
        <dbReference type="EMBL" id="GFP34122.1"/>
    </source>
</evidence>
<accession>A0A6V8PNC9</accession>
<dbReference type="Proteomes" id="UP000568877">
    <property type="component" value="Unassembled WGS sequence"/>
</dbReference>
<gene>
    <name evidence="1" type="ORF">HKBW3S42_02462</name>
</gene>
<comment type="caution">
    <text evidence="1">The sequence shown here is derived from an EMBL/GenBank/DDBJ whole genome shotgun (WGS) entry which is preliminary data.</text>
</comment>
<dbReference type="EMBL" id="BLSA01000963">
    <property type="protein sequence ID" value="GFP34122.1"/>
    <property type="molecule type" value="Genomic_DNA"/>
</dbReference>
<evidence type="ECO:0000313" key="2">
    <source>
        <dbReference type="Proteomes" id="UP000568877"/>
    </source>
</evidence>
<name>A0A6V8PNC9_9ACTN</name>